<accession>A0A0F9BRJ4</accession>
<feature type="non-terminal residue" evidence="1">
    <location>
        <position position="1"/>
    </location>
</feature>
<sequence>GMGGTYRSGFAFIAGTADKENWDFENWEEGIRDNPFSVMLRGKTTPLTGTFVDFVEGEDFLGYAVNKDEFVDDPRKILDYAIDNFAPITTDALLQEGDILRKTPRFIAEFFGLRTSPETAWEALNPVMNQVSLYKFGVPYEELEHNLPARDFVRNHPNVLAVTKGDVRPIRERERDKFWRKYREGRDGIRDTHIPVREDIEEAYTSGRMDGSDYREQYGESQSAEYFELKGFRQGLDVDFDSGDEGDAPAGSVDAALGAYYEIDLDDYRDKDTRVPDWEAFFADRDAALAQVPEEFEEMVGQWLHRRETEVRRHMRARFEEVVEPSRYFRMREDVAVSLEINLDDLESKLVQQLQGESKRATPADVSRLVDKILNGSLDMAIGEDAPSISDLRSLMRELNPKLDAELFRQGFTSTVRSEEAQGYLRNYMQSLPDMG</sequence>
<organism evidence="1">
    <name type="scientific">marine sediment metagenome</name>
    <dbReference type="NCBI Taxonomy" id="412755"/>
    <lineage>
        <taxon>unclassified sequences</taxon>
        <taxon>metagenomes</taxon>
        <taxon>ecological metagenomes</taxon>
    </lineage>
</organism>
<comment type="caution">
    <text evidence="1">The sequence shown here is derived from an EMBL/GenBank/DDBJ whole genome shotgun (WGS) entry which is preliminary data.</text>
</comment>
<dbReference type="EMBL" id="LAZR01047913">
    <property type="protein sequence ID" value="KKK93109.1"/>
    <property type="molecule type" value="Genomic_DNA"/>
</dbReference>
<proteinExistence type="predicted"/>
<reference evidence="1" key="1">
    <citation type="journal article" date="2015" name="Nature">
        <title>Complex archaea that bridge the gap between prokaryotes and eukaryotes.</title>
        <authorList>
            <person name="Spang A."/>
            <person name="Saw J.H."/>
            <person name="Jorgensen S.L."/>
            <person name="Zaremba-Niedzwiedzka K."/>
            <person name="Martijn J."/>
            <person name="Lind A.E."/>
            <person name="van Eijk R."/>
            <person name="Schleper C."/>
            <person name="Guy L."/>
            <person name="Ettema T.J."/>
        </authorList>
    </citation>
    <scope>NUCLEOTIDE SEQUENCE</scope>
</reference>
<protein>
    <submittedName>
        <fullName evidence="1">Uncharacterized protein</fullName>
    </submittedName>
</protein>
<dbReference type="AlphaFoldDB" id="A0A0F9BRJ4"/>
<feature type="non-terminal residue" evidence="1">
    <location>
        <position position="436"/>
    </location>
</feature>
<evidence type="ECO:0000313" key="1">
    <source>
        <dbReference type="EMBL" id="KKK93109.1"/>
    </source>
</evidence>
<name>A0A0F9BRJ4_9ZZZZ</name>
<gene>
    <name evidence="1" type="ORF">LCGC14_2696170</name>
</gene>